<keyword evidence="3" id="KW-1185">Reference proteome</keyword>
<evidence type="ECO:0008006" key="4">
    <source>
        <dbReference type="Google" id="ProtNLM"/>
    </source>
</evidence>
<evidence type="ECO:0000313" key="3">
    <source>
        <dbReference type="Proteomes" id="UP001501303"/>
    </source>
</evidence>
<accession>A0ABN2P3B9</accession>
<evidence type="ECO:0000313" key="2">
    <source>
        <dbReference type="EMBL" id="GAA1908574.1"/>
    </source>
</evidence>
<comment type="caution">
    <text evidence="2">The sequence shown here is derived from an EMBL/GenBank/DDBJ whole genome shotgun (WGS) entry which is preliminary data.</text>
</comment>
<evidence type="ECO:0000256" key="1">
    <source>
        <dbReference type="SAM" id="MobiDB-lite"/>
    </source>
</evidence>
<proteinExistence type="predicted"/>
<feature type="compositionally biased region" description="Basic residues" evidence="1">
    <location>
        <begin position="1"/>
        <end position="12"/>
    </location>
</feature>
<gene>
    <name evidence="2" type="ORF">GCM10009716_18120</name>
</gene>
<dbReference type="EMBL" id="BAAAMJ010000015">
    <property type="protein sequence ID" value="GAA1908574.1"/>
    <property type="molecule type" value="Genomic_DNA"/>
</dbReference>
<protein>
    <recommendedName>
        <fullName evidence="4">Formate-dependent nitrite reductase complex subunit NrfF</fullName>
    </recommendedName>
</protein>
<reference evidence="2 3" key="1">
    <citation type="journal article" date="2019" name="Int. J. Syst. Evol. Microbiol.">
        <title>The Global Catalogue of Microorganisms (GCM) 10K type strain sequencing project: providing services to taxonomists for standard genome sequencing and annotation.</title>
        <authorList>
            <consortium name="The Broad Institute Genomics Platform"/>
            <consortium name="The Broad Institute Genome Sequencing Center for Infectious Disease"/>
            <person name="Wu L."/>
            <person name="Ma J."/>
        </authorList>
    </citation>
    <scope>NUCLEOTIDE SEQUENCE [LARGE SCALE GENOMIC DNA]</scope>
    <source>
        <strain evidence="2 3">JCM 13581</strain>
    </source>
</reference>
<sequence>MRRSRARPRPARRPAEPVPVGAGPEWLAGRRRWDRLMWRRRPETGEWQALQTTVVRCADGHQFSTSQFPMQQLGSERIGPGRLLRCPRCARLRSAVPVERR</sequence>
<name>A0ABN2P3B9_9ACTN</name>
<organism evidence="2 3">
    <name type="scientific">Streptomyces sodiiphilus</name>
    <dbReference type="NCBI Taxonomy" id="226217"/>
    <lineage>
        <taxon>Bacteria</taxon>
        <taxon>Bacillati</taxon>
        <taxon>Actinomycetota</taxon>
        <taxon>Actinomycetes</taxon>
        <taxon>Kitasatosporales</taxon>
        <taxon>Streptomycetaceae</taxon>
        <taxon>Streptomyces</taxon>
    </lineage>
</organism>
<feature type="region of interest" description="Disordered" evidence="1">
    <location>
        <begin position="1"/>
        <end position="24"/>
    </location>
</feature>
<dbReference type="Proteomes" id="UP001501303">
    <property type="component" value="Unassembled WGS sequence"/>
</dbReference>